<dbReference type="Proteomes" id="UP001209257">
    <property type="component" value="Unassembled WGS sequence"/>
</dbReference>
<evidence type="ECO:0000313" key="8">
    <source>
        <dbReference type="Proteomes" id="UP001209257"/>
    </source>
</evidence>
<protein>
    <recommendedName>
        <fullName evidence="5">Probable lipopolysaccharide assembly protein A</fullName>
    </recommendedName>
</protein>
<dbReference type="InterPro" id="IPR010445">
    <property type="entry name" value="LapA_dom"/>
</dbReference>
<keyword evidence="4 5" id="KW-0472">Membrane</keyword>
<reference evidence="8" key="1">
    <citation type="submission" date="2023-07" db="EMBL/GenBank/DDBJ databases">
        <title>Study on multiphase classification of strain Alteromonas salexigens isolated from the Yellow Sea.</title>
        <authorList>
            <person name="Sun L."/>
        </authorList>
    </citation>
    <scope>NUCLEOTIDE SEQUENCE [LARGE SCALE GENOMIC DNA]</scope>
    <source>
        <strain evidence="8">ASW11-19</strain>
    </source>
</reference>
<evidence type="ECO:0000256" key="3">
    <source>
        <dbReference type="ARBA" id="ARBA00022989"/>
    </source>
</evidence>
<evidence type="ECO:0000256" key="2">
    <source>
        <dbReference type="ARBA" id="ARBA00022692"/>
    </source>
</evidence>
<dbReference type="InterPro" id="IPR032906">
    <property type="entry name" value="LapA"/>
</dbReference>
<keyword evidence="2 5" id="KW-0812">Transmembrane</keyword>
<dbReference type="HAMAP" id="MF_01948">
    <property type="entry name" value="LPS_assembly_LapA"/>
    <property type="match status" value="1"/>
</dbReference>
<evidence type="ECO:0000259" key="6">
    <source>
        <dbReference type="Pfam" id="PF06305"/>
    </source>
</evidence>
<comment type="caution">
    <text evidence="5">Lacks conserved residue(s) required for the propagation of feature annotation.</text>
</comment>
<feature type="domain" description="Lipopolysaccharide assembly protein A" evidence="6">
    <location>
        <begin position="23"/>
        <end position="84"/>
    </location>
</feature>
<evidence type="ECO:0000313" key="7">
    <source>
        <dbReference type="EMBL" id="MCU7554081.1"/>
    </source>
</evidence>
<organism evidence="7 8">
    <name type="scientific">Alteromonas salexigens</name>
    <dbReference type="NCBI Taxonomy" id="2982530"/>
    <lineage>
        <taxon>Bacteria</taxon>
        <taxon>Pseudomonadati</taxon>
        <taxon>Pseudomonadota</taxon>
        <taxon>Gammaproteobacteria</taxon>
        <taxon>Alteromonadales</taxon>
        <taxon>Alteromonadaceae</taxon>
        <taxon>Alteromonas/Salinimonas group</taxon>
        <taxon>Alteromonas</taxon>
    </lineage>
</organism>
<name>A0ABT2VPB6_9ALTE</name>
<accession>A0ABT2VPB6</accession>
<keyword evidence="3 5" id="KW-1133">Transmembrane helix</keyword>
<comment type="similarity">
    <text evidence="5">Belongs to the LapA family.</text>
</comment>
<keyword evidence="8" id="KW-1185">Reference proteome</keyword>
<evidence type="ECO:0000256" key="5">
    <source>
        <dbReference type="HAMAP-Rule" id="MF_01948"/>
    </source>
</evidence>
<dbReference type="RefSeq" id="WP_262992769.1">
    <property type="nucleotide sequence ID" value="NZ_JAOTJC010000006.1"/>
</dbReference>
<proteinExistence type="inferred from homology"/>
<keyword evidence="5" id="KW-0997">Cell inner membrane</keyword>
<evidence type="ECO:0000256" key="4">
    <source>
        <dbReference type="ARBA" id="ARBA00023136"/>
    </source>
</evidence>
<gene>
    <name evidence="5" type="primary">lapA</name>
    <name evidence="7" type="ORF">OCL06_05655</name>
</gene>
<dbReference type="EMBL" id="JAOTJC010000006">
    <property type="protein sequence ID" value="MCU7554081.1"/>
    <property type="molecule type" value="Genomic_DNA"/>
</dbReference>
<evidence type="ECO:0000256" key="1">
    <source>
        <dbReference type="ARBA" id="ARBA00022475"/>
    </source>
</evidence>
<comment type="caution">
    <text evidence="7">The sequence shown here is derived from an EMBL/GenBank/DDBJ whole genome shotgun (WGS) entry which is preliminary data.</text>
</comment>
<comment type="subcellular location">
    <subcellularLocation>
        <location evidence="5">Cell inner membrane</location>
        <topology evidence="5">Single-pass membrane protein</topology>
    </subcellularLocation>
</comment>
<feature type="transmembrane region" description="Helical" evidence="5">
    <location>
        <begin position="43"/>
        <end position="67"/>
    </location>
</feature>
<sequence>MKGILFIIVILVLLALAFAIGSQNDAVISVNYLIARADLRVSTLIAITLSVGVVIGVLIMMASWLSLRVQLVAARSKIRKLTKEN</sequence>
<comment type="function">
    <text evidence="5">Involved in the assembly of lipopolysaccharide (LPS).</text>
</comment>
<dbReference type="Pfam" id="PF06305">
    <property type="entry name" value="LapA_dom"/>
    <property type="match status" value="1"/>
</dbReference>
<keyword evidence="1 5" id="KW-1003">Cell membrane</keyword>